<comment type="caution">
    <text evidence="1">The sequence shown here is derived from an EMBL/GenBank/DDBJ whole genome shotgun (WGS) entry which is preliminary data.</text>
</comment>
<sequence length="124" mass="12886">MLMHTTDDRDRPMAQIRAGMRVVDQSGDDVGTVKLVRMGDPQAVTTEGQGGGGGLAETLAGVIGGTEPDVPAQFAAQLLRSGYLKIDCSGVLAGDAYVPADEVATVRDDIVHLSSDSDSLIQES</sequence>
<organism evidence="1 2">
    <name type="scientific">Actinoplanes auranticolor</name>
    <dbReference type="NCBI Taxonomy" id="47988"/>
    <lineage>
        <taxon>Bacteria</taxon>
        <taxon>Bacillati</taxon>
        <taxon>Actinomycetota</taxon>
        <taxon>Actinomycetes</taxon>
        <taxon>Micromonosporales</taxon>
        <taxon>Micromonosporaceae</taxon>
        <taxon>Actinoplanes</taxon>
    </lineage>
</organism>
<keyword evidence="2" id="KW-1185">Reference proteome</keyword>
<gene>
    <name evidence="1" type="ORF">Aau02nite_48770</name>
</gene>
<evidence type="ECO:0000313" key="2">
    <source>
        <dbReference type="Proteomes" id="UP000681340"/>
    </source>
</evidence>
<accession>A0A919SHX2</accession>
<dbReference type="Proteomes" id="UP000681340">
    <property type="component" value="Unassembled WGS sequence"/>
</dbReference>
<dbReference type="EMBL" id="BOQL01000038">
    <property type="protein sequence ID" value="GIM71999.1"/>
    <property type="molecule type" value="Genomic_DNA"/>
</dbReference>
<proteinExistence type="predicted"/>
<protein>
    <submittedName>
        <fullName evidence="1">Uncharacterized protein</fullName>
    </submittedName>
</protein>
<dbReference type="AlphaFoldDB" id="A0A919SHX2"/>
<reference evidence="1" key="1">
    <citation type="submission" date="2021-03" db="EMBL/GenBank/DDBJ databases">
        <title>Whole genome shotgun sequence of Actinoplanes auranticolor NBRC 12245.</title>
        <authorList>
            <person name="Komaki H."/>
            <person name="Tamura T."/>
        </authorList>
    </citation>
    <scope>NUCLEOTIDE SEQUENCE</scope>
    <source>
        <strain evidence="1">NBRC 12245</strain>
    </source>
</reference>
<evidence type="ECO:0000313" key="1">
    <source>
        <dbReference type="EMBL" id="GIM71999.1"/>
    </source>
</evidence>
<name>A0A919SHX2_9ACTN</name>